<proteinExistence type="predicted"/>
<sequence>MVPIDEDAVLQHAPAKVGKPRGGDSGGEVSVVPRGNPRGDAGAGDSRRRRFTVGGEADVAKLADDDDGREAAAALKLLQGTARAPKSAAERPSTSAGGGEAASGVSQQPPQPLPTAEPGVAPASGGGSGAPSAAANAAAEAGASGGALGASAAAGDGPATGRKRHNTIVGLFHNAIRRPEGEANGAPPHAAGAAAAAAAPATTASAVSTAHDAHDAAESLAAAGKPRSLRFTFNSNTTSSKPPDEIVAEVVAQATKQGLQYHLPAKYLIECTAPLRRPAAPGGEQVKFEIEICKLPRLRNLHGLRFKRLSGSSPDYKDTCEKLLESLAL</sequence>
<dbReference type="FunFam" id="3.30.310.80:FF:000011">
    <property type="entry name" value="Non-specific serine/threonine protein kinase"/>
    <property type="match status" value="1"/>
</dbReference>
<evidence type="ECO:0000256" key="7">
    <source>
        <dbReference type="ARBA" id="ARBA00047899"/>
    </source>
</evidence>
<comment type="catalytic activity">
    <reaction evidence="7">
        <text>L-threonyl-[protein] + ATP = O-phospho-L-threonyl-[protein] + ADP + H(+)</text>
        <dbReference type="Rhea" id="RHEA:46608"/>
        <dbReference type="Rhea" id="RHEA-COMP:11060"/>
        <dbReference type="Rhea" id="RHEA-COMP:11605"/>
        <dbReference type="ChEBI" id="CHEBI:15378"/>
        <dbReference type="ChEBI" id="CHEBI:30013"/>
        <dbReference type="ChEBI" id="CHEBI:30616"/>
        <dbReference type="ChEBI" id="CHEBI:61977"/>
        <dbReference type="ChEBI" id="CHEBI:456216"/>
        <dbReference type="EC" id="2.7.11.1"/>
    </reaction>
</comment>
<organism evidence="11 12">
    <name type="scientific">Olpidium bornovanus</name>
    <dbReference type="NCBI Taxonomy" id="278681"/>
    <lineage>
        <taxon>Eukaryota</taxon>
        <taxon>Fungi</taxon>
        <taxon>Fungi incertae sedis</taxon>
        <taxon>Olpidiomycota</taxon>
        <taxon>Olpidiomycotina</taxon>
        <taxon>Olpidiomycetes</taxon>
        <taxon>Olpidiales</taxon>
        <taxon>Olpidiaceae</taxon>
        <taxon>Olpidium</taxon>
    </lineage>
</organism>
<accession>A0A8H8DLR1</accession>
<evidence type="ECO:0000313" key="11">
    <source>
        <dbReference type="EMBL" id="KAG5462938.1"/>
    </source>
</evidence>
<dbReference type="PROSITE" id="PS50032">
    <property type="entry name" value="KA1"/>
    <property type="match status" value="1"/>
</dbReference>
<dbReference type="AlphaFoldDB" id="A0A8H8DLR1"/>
<keyword evidence="12" id="KW-1185">Reference proteome</keyword>
<dbReference type="Proteomes" id="UP000673691">
    <property type="component" value="Unassembled WGS sequence"/>
</dbReference>
<dbReference type="OrthoDB" id="193931at2759"/>
<dbReference type="EMBL" id="JAEFCI010001387">
    <property type="protein sequence ID" value="KAG5462938.1"/>
    <property type="molecule type" value="Genomic_DNA"/>
</dbReference>
<reference evidence="11 12" key="1">
    <citation type="journal article" name="Sci. Rep.">
        <title>Genome-scale phylogenetic analyses confirm Olpidium as the closest living zoosporic fungus to the non-flagellated, terrestrial fungi.</title>
        <authorList>
            <person name="Chang Y."/>
            <person name="Rochon D."/>
            <person name="Sekimoto S."/>
            <person name="Wang Y."/>
            <person name="Chovatia M."/>
            <person name="Sandor L."/>
            <person name="Salamov A."/>
            <person name="Grigoriev I.V."/>
            <person name="Stajich J.E."/>
            <person name="Spatafora J.W."/>
        </authorList>
    </citation>
    <scope>NUCLEOTIDE SEQUENCE [LARGE SCALE GENOMIC DNA]</scope>
    <source>
        <strain evidence="11">S191</strain>
    </source>
</reference>
<dbReference type="InterPro" id="IPR028375">
    <property type="entry name" value="KA1/Ssp2_C"/>
</dbReference>
<dbReference type="Pfam" id="PF02149">
    <property type="entry name" value="KA1"/>
    <property type="match status" value="1"/>
</dbReference>
<evidence type="ECO:0000256" key="4">
    <source>
        <dbReference type="ARBA" id="ARBA00022741"/>
    </source>
</evidence>
<comment type="caution">
    <text evidence="11">The sequence shown here is derived from an EMBL/GenBank/DDBJ whole genome shotgun (WGS) entry which is preliminary data.</text>
</comment>
<evidence type="ECO:0000256" key="8">
    <source>
        <dbReference type="ARBA" id="ARBA00048679"/>
    </source>
</evidence>
<feature type="domain" description="KA1" evidence="10">
    <location>
        <begin position="279"/>
        <end position="329"/>
    </location>
</feature>
<dbReference type="CDD" id="cd12121">
    <property type="entry name" value="MARK_C_like"/>
    <property type="match status" value="1"/>
</dbReference>
<dbReference type="SUPFAM" id="SSF103243">
    <property type="entry name" value="KA1-like"/>
    <property type="match status" value="1"/>
</dbReference>
<evidence type="ECO:0000259" key="10">
    <source>
        <dbReference type="PROSITE" id="PS50032"/>
    </source>
</evidence>
<dbReference type="GO" id="GO:0004674">
    <property type="term" value="F:protein serine/threonine kinase activity"/>
    <property type="evidence" value="ECO:0007669"/>
    <property type="project" value="UniProtKB-KW"/>
</dbReference>
<feature type="region of interest" description="Disordered" evidence="9">
    <location>
        <begin position="79"/>
        <end position="133"/>
    </location>
</feature>
<evidence type="ECO:0000256" key="6">
    <source>
        <dbReference type="ARBA" id="ARBA00022840"/>
    </source>
</evidence>
<evidence type="ECO:0000256" key="1">
    <source>
        <dbReference type="ARBA" id="ARBA00012513"/>
    </source>
</evidence>
<protein>
    <recommendedName>
        <fullName evidence="1">non-specific serine/threonine protein kinase</fullName>
        <ecNumber evidence="1">2.7.11.1</ecNumber>
    </recommendedName>
</protein>
<dbReference type="InterPro" id="IPR001772">
    <property type="entry name" value="KA1_dom"/>
</dbReference>
<keyword evidence="3" id="KW-0808">Transferase</keyword>
<keyword evidence="5" id="KW-0418">Kinase</keyword>
<gene>
    <name evidence="11" type="ORF">BJ554DRAFT_2761</name>
</gene>
<keyword evidence="2" id="KW-0723">Serine/threonine-protein kinase</keyword>
<evidence type="ECO:0000256" key="2">
    <source>
        <dbReference type="ARBA" id="ARBA00022527"/>
    </source>
</evidence>
<feature type="region of interest" description="Disordered" evidence="9">
    <location>
        <begin position="1"/>
        <end position="50"/>
    </location>
</feature>
<name>A0A8H8DLR1_9FUNG</name>
<dbReference type="EC" id="2.7.11.1" evidence="1"/>
<evidence type="ECO:0000256" key="5">
    <source>
        <dbReference type="ARBA" id="ARBA00022777"/>
    </source>
</evidence>
<keyword evidence="6" id="KW-0067">ATP-binding</keyword>
<evidence type="ECO:0000256" key="3">
    <source>
        <dbReference type="ARBA" id="ARBA00022679"/>
    </source>
</evidence>
<evidence type="ECO:0000256" key="9">
    <source>
        <dbReference type="SAM" id="MobiDB-lite"/>
    </source>
</evidence>
<dbReference type="GO" id="GO:0005524">
    <property type="term" value="F:ATP binding"/>
    <property type="evidence" value="ECO:0007669"/>
    <property type="project" value="UniProtKB-KW"/>
</dbReference>
<comment type="catalytic activity">
    <reaction evidence="8">
        <text>L-seryl-[protein] + ATP = O-phospho-L-seryl-[protein] + ADP + H(+)</text>
        <dbReference type="Rhea" id="RHEA:17989"/>
        <dbReference type="Rhea" id="RHEA-COMP:9863"/>
        <dbReference type="Rhea" id="RHEA-COMP:11604"/>
        <dbReference type="ChEBI" id="CHEBI:15378"/>
        <dbReference type="ChEBI" id="CHEBI:29999"/>
        <dbReference type="ChEBI" id="CHEBI:30616"/>
        <dbReference type="ChEBI" id="CHEBI:83421"/>
        <dbReference type="ChEBI" id="CHEBI:456216"/>
        <dbReference type="EC" id="2.7.11.1"/>
    </reaction>
</comment>
<keyword evidence="4" id="KW-0547">Nucleotide-binding</keyword>
<evidence type="ECO:0000313" key="12">
    <source>
        <dbReference type="Proteomes" id="UP000673691"/>
    </source>
</evidence>
<dbReference type="Gene3D" id="3.30.310.80">
    <property type="entry name" value="Kinase associated domain 1, KA1"/>
    <property type="match status" value="1"/>
</dbReference>